<evidence type="ECO:0000259" key="1">
    <source>
        <dbReference type="Pfam" id="PF00535"/>
    </source>
</evidence>
<dbReference type="AlphaFoldDB" id="A0AAW8VY02"/>
<dbReference type="PANTHER" id="PTHR22916:SF3">
    <property type="entry name" value="UDP-GLCNAC:BETAGAL BETA-1,3-N-ACETYLGLUCOSAMINYLTRANSFERASE-LIKE PROTEIN 1"/>
    <property type="match status" value="1"/>
</dbReference>
<dbReference type="InterPro" id="IPR001173">
    <property type="entry name" value="Glyco_trans_2-like"/>
</dbReference>
<reference evidence="2" key="1">
    <citation type="submission" date="2023-08" db="EMBL/GenBank/DDBJ databases">
        <authorList>
            <person name="Page C.A."/>
            <person name="Perez-Diaz I.M."/>
        </authorList>
    </citation>
    <scope>NUCLEOTIDE SEQUENCE</scope>
    <source>
        <strain evidence="2">7.8.46</strain>
    </source>
</reference>
<protein>
    <submittedName>
        <fullName evidence="2">Glycosyltransferase</fullName>
        <ecNumber evidence="2">2.4.-.-</ecNumber>
    </submittedName>
</protein>
<dbReference type="EC" id="2.4.-.-" evidence="2"/>
<evidence type="ECO:0000313" key="2">
    <source>
        <dbReference type="EMBL" id="MDT6990984.1"/>
    </source>
</evidence>
<accession>A0AAW8VY02</accession>
<proteinExistence type="predicted"/>
<dbReference type="Gene3D" id="3.90.550.10">
    <property type="entry name" value="Spore Coat Polysaccharide Biosynthesis Protein SpsA, Chain A"/>
    <property type="match status" value="1"/>
</dbReference>
<name>A0AAW8VY02_LACPE</name>
<dbReference type="Pfam" id="PF00535">
    <property type="entry name" value="Glycos_transf_2"/>
    <property type="match status" value="1"/>
</dbReference>
<gene>
    <name evidence="2" type="ORF">RI536_12930</name>
</gene>
<comment type="caution">
    <text evidence="2">The sequence shown here is derived from an EMBL/GenBank/DDBJ whole genome shotgun (WGS) entry which is preliminary data.</text>
</comment>
<sequence>MSIYSKENPNLLRRAFNSILAQTILPKEFVCVLDGPIGSELMEVVTWFKSEFSYRNIRIIIIKNSVNYGLGISLEKGLKACSCEYVARFDSDDLNKPQRMEVMLNHMNRVENQNIAVLGSQIAEFVDDPKKPSGRRKVPTSFDKVAHVIFFRNPLNHMSVVFRKSMVVSVDGYKDMPGFEDYYLWMRLINKGYKITNVPDTLVYAHVDDKTYARRSGIDYFHKELRFQYSVYSQSIIGMPTLMRNIFVRGTVRLIPQKCLTGLYKLLR</sequence>
<keyword evidence="2" id="KW-0808">Transferase</keyword>
<dbReference type="SUPFAM" id="SSF53448">
    <property type="entry name" value="Nucleotide-diphospho-sugar transferases"/>
    <property type="match status" value="1"/>
</dbReference>
<dbReference type="InterPro" id="IPR029044">
    <property type="entry name" value="Nucleotide-diphossugar_trans"/>
</dbReference>
<feature type="domain" description="Glycosyltransferase 2-like" evidence="1">
    <location>
        <begin position="9"/>
        <end position="136"/>
    </location>
</feature>
<dbReference type="Proteomes" id="UP001267003">
    <property type="component" value="Unassembled WGS sequence"/>
</dbReference>
<dbReference type="GO" id="GO:0016758">
    <property type="term" value="F:hexosyltransferase activity"/>
    <property type="evidence" value="ECO:0007669"/>
    <property type="project" value="UniProtKB-ARBA"/>
</dbReference>
<evidence type="ECO:0000313" key="3">
    <source>
        <dbReference type="Proteomes" id="UP001267003"/>
    </source>
</evidence>
<organism evidence="2 3">
    <name type="scientific">Lactiplantibacillus pentosus</name>
    <name type="common">Lactobacillus pentosus</name>
    <dbReference type="NCBI Taxonomy" id="1589"/>
    <lineage>
        <taxon>Bacteria</taxon>
        <taxon>Bacillati</taxon>
        <taxon>Bacillota</taxon>
        <taxon>Bacilli</taxon>
        <taxon>Lactobacillales</taxon>
        <taxon>Lactobacillaceae</taxon>
        <taxon>Lactiplantibacillus</taxon>
    </lineage>
</organism>
<dbReference type="EMBL" id="JAVLAQ010000001">
    <property type="protein sequence ID" value="MDT6990984.1"/>
    <property type="molecule type" value="Genomic_DNA"/>
</dbReference>
<dbReference type="PANTHER" id="PTHR22916">
    <property type="entry name" value="GLYCOSYLTRANSFERASE"/>
    <property type="match status" value="1"/>
</dbReference>
<keyword evidence="2" id="KW-0328">Glycosyltransferase</keyword>